<dbReference type="EMBL" id="CP067018">
    <property type="protein sequence ID" value="QQN59218.1"/>
    <property type="molecule type" value="Genomic_DNA"/>
</dbReference>
<reference evidence="3 4" key="1">
    <citation type="submission" date="2020-12" db="EMBL/GenBank/DDBJ databases">
        <title>FDA dAtabase for Regulatory Grade micrObial Sequences (FDA-ARGOS): Supporting development and validation of Infectious Disease Dx tests.</title>
        <authorList>
            <person name="Kerrigan L."/>
            <person name="Long C."/>
            <person name="Tallon L."/>
            <person name="Sadzewicz L."/>
            <person name="Zhao X."/>
            <person name="Boylan J."/>
            <person name="Ott S."/>
            <person name="Bowen H."/>
            <person name="Vavikolanu K."/>
            <person name="Mehta A."/>
            <person name="Aluvathingal J."/>
            <person name="Nadendla S."/>
            <person name="Yan Y."/>
            <person name="Sichtig H."/>
        </authorList>
    </citation>
    <scope>NUCLEOTIDE SEQUENCE [LARGE SCALE GENOMIC DNA]</scope>
    <source>
        <strain evidence="3 4">FDAARGOS_1031</strain>
    </source>
</reference>
<dbReference type="Pfam" id="PF06941">
    <property type="entry name" value="NT5C"/>
    <property type="match status" value="1"/>
</dbReference>
<dbReference type="PANTHER" id="PTHR16504">
    <property type="entry name" value="5'(3')-DEOXYRIBONUCLEOTIDASE"/>
    <property type="match status" value="1"/>
</dbReference>
<dbReference type="Proteomes" id="UP000595426">
    <property type="component" value="Chromosome"/>
</dbReference>
<feature type="active site" description="Nucleophile" evidence="2">
    <location>
        <position position="9"/>
    </location>
</feature>
<dbReference type="SFLD" id="SFLDG01146">
    <property type="entry name" value="C1.2.2"/>
    <property type="match status" value="1"/>
</dbReference>
<dbReference type="Gene3D" id="3.40.50.1000">
    <property type="entry name" value="HAD superfamily/HAD-like"/>
    <property type="match status" value="1"/>
</dbReference>
<evidence type="ECO:0000313" key="4">
    <source>
        <dbReference type="Proteomes" id="UP000595426"/>
    </source>
</evidence>
<dbReference type="GO" id="GO:0009223">
    <property type="term" value="P:pyrimidine deoxyribonucleotide catabolic process"/>
    <property type="evidence" value="ECO:0007669"/>
    <property type="project" value="TreeGrafter"/>
</dbReference>
<comment type="similarity">
    <text evidence="1">Belongs to the 5'(3')-deoxyribonucleotidase family.</text>
</comment>
<dbReference type="SFLD" id="SFLDG01126">
    <property type="entry name" value="C1.2:_Nucleotidase_Like"/>
    <property type="match status" value="1"/>
</dbReference>
<dbReference type="Gene3D" id="1.10.40.40">
    <property type="entry name" value="Deoxyribonucleotidase, domain 2"/>
    <property type="match status" value="1"/>
</dbReference>
<dbReference type="SUPFAM" id="SSF56784">
    <property type="entry name" value="HAD-like"/>
    <property type="match status" value="1"/>
</dbReference>
<protein>
    <submittedName>
        <fullName evidence="3">5'(3')-deoxyribonucleotidase</fullName>
    </submittedName>
</protein>
<dbReference type="RefSeq" id="WP_034871082.1">
    <property type="nucleotide sequence ID" value="NZ_CBCSDR010000001.1"/>
</dbReference>
<dbReference type="InterPro" id="IPR023214">
    <property type="entry name" value="HAD_sf"/>
</dbReference>
<dbReference type="KEGG" id="egm:AYC65_11275"/>
<dbReference type="InterPro" id="IPR010708">
    <property type="entry name" value="5'(3')-deoxyribonucleotidase"/>
</dbReference>
<evidence type="ECO:0000256" key="1">
    <source>
        <dbReference type="ARBA" id="ARBA00009589"/>
    </source>
</evidence>
<dbReference type="InterPro" id="IPR036412">
    <property type="entry name" value="HAD-like_sf"/>
</dbReference>
<feature type="active site" description="Proton donor" evidence="2">
    <location>
        <position position="11"/>
    </location>
</feature>
<name>A0A7T7ZYA4_9FLAO</name>
<organism evidence="3 4">
    <name type="scientific">Elizabethkingia bruuniana</name>
    <dbReference type="NCBI Taxonomy" id="1756149"/>
    <lineage>
        <taxon>Bacteria</taxon>
        <taxon>Pseudomonadati</taxon>
        <taxon>Bacteroidota</taxon>
        <taxon>Flavobacteriia</taxon>
        <taxon>Flavobacteriales</taxon>
        <taxon>Weeksellaceae</taxon>
        <taxon>Elizabethkingia</taxon>
    </lineage>
</organism>
<gene>
    <name evidence="3" type="ORF">I6H88_01120</name>
</gene>
<evidence type="ECO:0000256" key="2">
    <source>
        <dbReference type="PIRSR" id="PIRSR610708-1"/>
    </source>
</evidence>
<dbReference type="AlphaFoldDB" id="A0A7T7ZYA4"/>
<proteinExistence type="inferred from homology"/>
<dbReference type="GO" id="GO:0008253">
    <property type="term" value="F:5'-nucleotidase activity"/>
    <property type="evidence" value="ECO:0007669"/>
    <property type="project" value="InterPro"/>
</dbReference>
<dbReference type="PANTHER" id="PTHR16504:SF4">
    <property type="entry name" value="5'(3')-DEOXYRIBONUCLEOTIDASE"/>
    <property type="match status" value="1"/>
</dbReference>
<evidence type="ECO:0000313" key="3">
    <source>
        <dbReference type="EMBL" id="QQN59218.1"/>
    </source>
</evidence>
<dbReference type="GeneID" id="93133489"/>
<dbReference type="SFLD" id="SFLDS00003">
    <property type="entry name" value="Haloacid_Dehalogenase"/>
    <property type="match status" value="1"/>
</dbReference>
<dbReference type="OrthoDB" id="278110at2"/>
<accession>A0A7T7ZYA4</accession>
<sequence>MKRKTISIDMDGVLADIKEHYLSHYFEETGIRINNEDIIGMDEIDCVPDKTAVRRYLNKPDFFRTIPVAKDAQDVVKDLQAHYDIFVVSAAMEFPRSLFEKKEWLAEHFPFISWKNIVFCGNKEIINTDFLIDDHAKNLISFSGKSLLFDTFHNVNENRFERLKDWKDVYRFFIG</sequence>
<keyword evidence="4" id="KW-1185">Reference proteome</keyword>